<evidence type="ECO:0000313" key="2">
    <source>
        <dbReference type="Proteomes" id="UP000007798"/>
    </source>
</evidence>
<dbReference type="OrthoDB" id="7861214at2759"/>
<sequence length="308" mass="36674">DDQGEKGVEEKILDLQQLAQEISVMHDELDQIQDRLHISVPRCPEILPVTCANEQWVQLYGSKQPDIKKLQLQTKHLEYQLNELRKCSQISRFRIERLENRHYGQKKSLFDLQNTYNWIRSKYLQMEQNHGKCLQRYRHNRTIFATWTEVHQAADELKSIYKKFLDQMYDKPTYCIQKKFILREINLLNSRCVGAIQVTLMNGKELEQRWRIPRDRCHQAHKQILKDNDTKSCKQPAKRDFSKNSRDVRINLISEVPFDWDRENRIEKLKHGSVAEMEVVKPLAPSSYEPLLFATNLEPSPLFLERNK</sequence>
<gene>
    <name evidence="1" type="primary">Dwil\GK28041</name>
    <name evidence="1" type="ORF">Dwil_GK28041</name>
</gene>
<proteinExistence type="predicted"/>
<reference evidence="1 2" key="1">
    <citation type="journal article" date="2007" name="Nature">
        <title>Evolution of genes and genomes on the Drosophila phylogeny.</title>
        <authorList>
            <consortium name="Drosophila 12 Genomes Consortium"/>
            <person name="Clark A.G."/>
            <person name="Eisen M.B."/>
            <person name="Smith D.R."/>
            <person name="Bergman C.M."/>
            <person name="Oliver B."/>
            <person name="Markow T.A."/>
            <person name="Kaufman T.C."/>
            <person name="Kellis M."/>
            <person name="Gelbart W."/>
            <person name="Iyer V.N."/>
            <person name="Pollard D.A."/>
            <person name="Sackton T.B."/>
            <person name="Larracuente A.M."/>
            <person name="Singh N.D."/>
            <person name="Abad J.P."/>
            <person name="Abt D.N."/>
            <person name="Adryan B."/>
            <person name="Aguade M."/>
            <person name="Akashi H."/>
            <person name="Anderson W.W."/>
            <person name="Aquadro C.F."/>
            <person name="Ardell D.H."/>
            <person name="Arguello R."/>
            <person name="Artieri C.G."/>
            <person name="Barbash D.A."/>
            <person name="Barker D."/>
            <person name="Barsanti P."/>
            <person name="Batterham P."/>
            <person name="Batzoglou S."/>
            <person name="Begun D."/>
            <person name="Bhutkar A."/>
            <person name="Blanco E."/>
            <person name="Bosak S.A."/>
            <person name="Bradley R.K."/>
            <person name="Brand A.D."/>
            <person name="Brent M.R."/>
            <person name="Brooks A.N."/>
            <person name="Brown R.H."/>
            <person name="Butlin R.K."/>
            <person name="Caggese C."/>
            <person name="Calvi B.R."/>
            <person name="Bernardo de Carvalho A."/>
            <person name="Caspi A."/>
            <person name="Castrezana S."/>
            <person name="Celniker S.E."/>
            <person name="Chang J.L."/>
            <person name="Chapple C."/>
            <person name="Chatterji S."/>
            <person name="Chinwalla A."/>
            <person name="Civetta A."/>
            <person name="Clifton S.W."/>
            <person name="Comeron J.M."/>
            <person name="Costello J.C."/>
            <person name="Coyne J.A."/>
            <person name="Daub J."/>
            <person name="David R.G."/>
            <person name="Delcher A.L."/>
            <person name="Delehaunty K."/>
            <person name="Do C.B."/>
            <person name="Ebling H."/>
            <person name="Edwards K."/>
            <person name="Eickbush T."/>
            <person name="Evans J.D."/>
            <person name="Filipski A."/>
            <person name="Findeiss S."/>
            <person name="Freyhult E."/>
            <person name="Fulton L."/>
            <person name="Fulton R."/>
            <person name="Garcia A.C."/>
            <person name="Gardiner A."/>
            <person name="Garfield D.A."/>
            <person name="Garvin B.E."/>
            <person name="Gibson G."/>
            <person name="Gilbert D."/>
            <person name="Gnerre S."/>
            <person name="Godfrey J."/>
            <person name="Good R."/>
            <person name="Gotea V."/>
            <person name="Gravely B."/>
            <person name="Greenberg A.J."/>
            <person name="Griffiths-Jones S."/>
            <person name="Gross S."/>
            <person name="Guigo R."/>
            <person name="Gustafson E.A."/>
            <person name="Haerty W."/>
            <person name="Hahn M.W."/>
            <person name="Halligan D.L."/>
            <person name="Halpern A.L."/>
            <person name="Halter G.M."/>
            <person name="Han M.V."/>
            <person name="Heger A."/>
            <person name="Hillier L."/>
            <person name="Hinrichs A.S."/>
            <person name="Holmes I."/>
            <person name="Hoskins R.A."/>
            <person name="Hubisz M.J."/>
            <person name="Hultmark D."/>
            <person name="Huntley M.A."/>
            <person name="Jaffe D.B."/>
            <person name="Jagadeeshan S."/>
            <person name="Jeck W.R."/>
            <person name="Johnson J."/>
            <person name="Jones C.D."/>
            <person name="Jordan W.C."/>
            <person name="Karpen G.H."/>
            <person name="Kataoka E."/>
            <person name="Keightley P.D."/>
            <person name="Kheradpour P."/>
            <person name="Kirkness E.F."/>
            <person name="Koerich L.B."/>
            <person name="Kristiansen K."/>
            <person name="Kudrna D."/>
            <person name="Kulathinal R.J."/>
            <person name="Kumar S."/>
            <person name="Kwok R."/>
            <person name="Lander E."/>
            <person name="Langley C.H."/>
            <person name="Lapoint R."/>
            <person name="Lazzaro B.P."/>
            <person name="Lee S.J."/>
            <person name="Levesque L."/>
            <person name="Li R."/>
            <person name="Lin C.F."/>
            <person name="Lin M.F."/>
            <person name="Lindblad-Toh K."/>
            <person name="Llopart A."/>
            <person name="Long M."/>
            <person name="Low L."/>
            <person name="Lozovsky E."/>
            <person name="Lu J."/>
            <person name="Luo M."/>
            <person name="Machado C.A."/>
            <person name="Makalowski W."/>
            <person name="Marzo M."/>
            <person name="Matsuda M."/>
            <person name="Matzkin L."/>
            <person name="McAllister B."/>
            <person name="McBride C.S."/>
            <person name="McKernan B."/>
            <person name="McKernan K."/>
            <person name="Mendez-Lago M."/>
            <person name="Minx P."/>
            <person name="Mollenhauer M.U."/>
            <person name="Montooth K."/>
            <person name="Mount S.M."/>
            <person name="Mu X."/>
            <person name="Myers E."/>
            <person name="Negre B."/>
            <person name="Newfeld S."/>
            <person name="Nielsen R."/>
            <person name="Noor M.A."/>
            <person name="O'Grady P."/>
            <person name="Pachter L."/>
            <person name="Papaceit M."/>
            <person name="Parisi M.J."/>
            <person name="Parisi M."/>
            <person name="Parts L."/>
            <person name="Pedersen J.S."/>
            <person name="Pesole G."/>
            <person name="Phillippy A.M."/>
            <person name="Ponting C.P."/>
            <person name="Pop M."/>
            <person name="Porcelli D."/>
            <person name="Powell J.R."/>
            <person name="Prohaska S."/>
            <person name="Pruitt K."/>
            <person name="Puig M."/>
            <person name="Quesneville H."/>
            <person name="Ram K.R."/>
            <person name="Rand D."/>
            <person name="Rasmussen M.D."/>
            <person name="Reed L.K."/>
            <person name="Reenan R."/>
            <person name="Reily A."/>
            <person name="Remington K.A."/>
            <person name="Rieger T.T."/>
            <person name="Ritchie M.G."/>
            <person name="Robin C."/>
            <person name="Rogers Y.H."/>
            <person name="Rohde C."/>
            <person name="Rozas J."/>
            <person name="Rubenfield M.J."/>
            <person name="Ruiz A."/>
            <person name="Russo S."/>
            <person name="Salzberg S.L."/>
            <person name="Sanchez-Gracia A."/>
            <person name="Saranga D.J."/>
            <person name="Sato H."/>
            <person name="Schaeffer S.W."/>
            <person name="Schatz M.C."/>
            <person name="Schlenke T."/>
            <person name="Schwartz R."/>
            <person name="Segarra C."/>
            <person name="Singh R.S."/>
            <person name="Sirot L."/>
            <person name="Sirota M."/>
            <person name="Sisneros N.B."/>
            <person name="Smith C.D."/>
            <person name="Smith T.F."/>
            <person name="Spieth J."/>
            <person name="Stage D.E."/>
            <person name="Stark A."/>
            <person name="Stephan W."/>
            <person name="Strausberg R.L."/>
            <person name="Strempel S."/>
            <person name="Sturgill D."/>
            <person name="Sutton G."/>
            <person name="Sutton G.G."/>
            <person name="Tao W."/>
            <person name="Teichmann S."/>
            <person name="Tobari Y.N."/>
            <person name="Tomimura Y."/>
            <person name="Tsolas J.M."/>
            <person name="Valente V.L."/>
            <person name="Venter E."/>
            <person name="Venter J.C."/>
            <person name="Vicario S."/>
            <person name="Vieira F.G."/>
            <person name="Vilella A.J."/>
            <person name="Villasante A."/>
            <person name="Walenz B."/>
            <person name="Wang J."/>
            <person name="Wasserman M."/>
            <person name="Watts T."/>
            <person name="Wilson D."/>
            <person name="Wilson R.K."/>
            <person name="Wing R.A."/>
            <person name="Wolfner M.F."/>
            <person name="Wong A."/>
            <person name="Wong G.K."/>
            <person name="Wu C.I."/>
            <person name="Wu G."/>
            <person name="Yamamoto D."/>
            <person name="Yang H.P."/>
            <person name="Yang S.P."/>
            <person name="Yorke J.A."/>
            <person name="Yoshida K."/>
            <person name="Zdobnov E."/>
            <person name="Zhang P."/>
            <person name="Zhang Y."/>
            <person name="Zimin A.V."/>
            <person name="Baldwin J."/>
            <person name="Abdouelleil A."/>
            <person name="Abdulkadir J."/>
            <person name="Abebe A."/>
            <person name="Abera B."/>
            <person name="Abreu J."/>
            <person name="Acer S.C."/>
            <person name="Aftuck L."/>
            <person name="Alexander A."/>
            <person name="An P."/>
            <person name="Anderson E."/>
            <person name="Anderson S."/>
            <person name="Arachi H."/>
            <person name="Azer M."/>
            <person name="Bachantsang P."/>
            <person name="Barry A."/>
            <person name="Bayul T."/>
            <person name="Berlin A."/>
            <person name="Bessette D."/>
            <person name="Bloom T."/>
            <person name="Blye J."/>
            <person name="Boguslavskiy L."/>
            <person name="Bonnet C."/>
            <person name="Boukhgalter B."/>
            <person name="Bourzgui I."/>
            <person name="Brown A."/>
            <person name="Cahill P."/>
            <person name="Channer S."/>
            <person name="Cheshatsang Y."/>
            <person name="Chuda L."/>
            <person name="Citroen M."/>
            <person name="Collymore A."/>
            <person name="Cooke P."/>
            <person name="Costello M."/>
            <person name="D'Aco K."/>
            <person name="Daza R."/>
            <person name="De Haan G."/>
            <person name="DeGray S."/>
            <person name="DeMaso C."/>
            <person name="Dhargay N."/>
            <person name="Dooley K."/>
            <person name="Dooley E."/>
            <person name="Doricent M."/>
            <person name="Dorje P."/>
            <person name="Dorjee K."/>
            <person name="Dupes A."/>
            <person name="Elong R."/>
            <person name="Falk J."/>
            <person name="Farina A."/>
            <person name="Faro S."/>
            <person name="Ferguson D."/>
            <person name="Fisher S."/>
            <person name="Foley C.D."/>
            <person name="Franke A."/>
            <person name="Friedrich D."/>
            <person name="Gadbois L."/>
            <person name="Gearin G."/>
            <person name="Gearin C.R."/>
            <person name="Giannoukos G."/>
            <person name="Goode T."/>
            <person name="Graham J."/>
            <person name="Grandbois E."/>
            <person name="Grewal S."/>
            <person name="Gyaltsen K."/>
            <person name="Hafez N."/>
            <person name="Hagos B."/>
            <person name="Hall J."/>
            <person name="Henson C."/>
            <person name="Hollinger A."/>
            <person name="Honan T."/>
            <person name="Huard M.D."/>
            <person name="Hughes L."/>
            <person name="Hurhula B."/>
            <person name="Husby M.E."/>
            <person name="Kamat A."/>
            <person name="Kanga B."/>
            <person name="Kashin S."/>
            <person name="Khazanovich D."/>
            <person name="Kisner P."/>
            <person name="Lance K."/>
            <person name="Lara M."/>
            <person name="Lee W."/>
            <person name="Lennon N."/>
            <person name="Letendre F."/>
            <person name="LeVine R."/>
            <person name="Lipovsky A."/>
            <person name="Liu X."/>
            <person name="Liu J."/>
            <person name="Liu S."/>
            <person name="Lokyitsang T."/>
            <person name="Lokyitsang Y."/>
            <person name="Lubonja R."/>
            <person name="Lui A."/>
            <person name="MacDonald P."/>
            <person name="Magnisalis V."/>
            <person name="Maru K."/>
            <person name="Matthews C."/>
            <person name="McCusker W."/>
            <person name="McDonough S."/>
            <person name="Mehta T."/>
            <person name="Meldrim J."/>
            <person name="Meneus L."/>
            <person name="Mihai O."/>
            <person name="Mihalev A."/>
            <person name="Mihova T."/>
            <person name="Mittelman R."/>
            <person name="Mlenga V."/>
            <person name="Montmayeur A."/>
            <person name="Mulrain L."/>
            <person name="Navidi A."/>
            <person name="Naylor J."/>
            <person name="Negash T."/>
            <person name="Nguyen T."/>
            <person name="Nguyen N."/>
            <person name="Nicol R."/>
            <person name="Norbu C."/>
            <person name="Norbu N."/>
            <person name="Novod N."/>
            <person name="O'Neill B."/>
            <person name="Osman S."/>
            <person name="Markiewicz E."/>
            <person name="Oyono O.L."/>
            <person name="Patti C."/>
            <person name="Phunkhang P."/>
            <person name="Pierre F."/>
            <person name="Priest M."/>
            <person name="Raghuraman S."/>
            <person name="Rege F."/>
            <person name="Reyes R."/>
            <person name="Rise C."/>
            <person name="Rogov P."/>
            <person name="Ross K."/>
            <person name="Ryan E."/>
            <person name="Settipalli S."/>
            <person name="Shea T."/>
            <person name="Sherpa N."/>
            <person name="Shi L."/>
            <person name="Shih D."/>
            <person name="Sparrow T."/>
            <person name="Spaulding J."/>
            <person name="Stalker J."/>
            <person name="Stange-Thomann N."/>
            <person name="Stavropoulos S."/>
            <person name="Stone C."/>
            <person name="Strader C."/>
            <person name="Tesfaye S."/>
            <person name="Thomson T."/>
            <person name="Thoulutsang Y."/>
            <person name="Thoulutsang D."/>
            <person name="Topham K."/>
            <person name="Topping I."/>
            <person name="Tsamla T."/>
            <person name="Vassiliev H."/>
            <person name="Vo A."/>
            <person name="Wangchuk T."/>
            <person name="Wangdi T."/>
            <person name="Weiand M."/>
            <person name="Wilkinson J."/>
            <person name="Wilson A."/>
            <person name="Yadav S."/>
            <person name="Young G."/>
            <person name="Yu Q."/>
            <person name="Zembek L."/>
            <person name="Zhong D."/>
            <person name="Zimmer A."/>
            <person name="Zwirko Z."/>
            <person name="Jaffe D.B."/>
            <person name="Alvarez P."/>
            <person name="Brockman W."/>
            <person name="Butler J."/>
            <person name="Chin C."/>
            <person name="Gnerre S."/>
            <person name="Grabherr M."/>
            <person name="Kleber M."/>
            <person name="Mauceli E."/>
            <person name="MacCallum I."/>
        </authorList>
    </citation>
    <scope>NUCLEOTIDE SEQUENCE [LARGE SCALE GENOMIC DNA]</scope>
    <source>
        <strain evidence="2">Tucson 14030-0811.24</strain>
    </source>
</reference>
<dbReference type="KEGG" id="dwi:26530043"/>
<evidence type="ECO:0000313" key="1">
    <source>
        <dbReference type="EMBL" id="KRF99790.1"/>
    </source>
</evidence>
<organism evidence="1 2">
    <name type="scientific">Drosophila willistoni</name>
    <name type="common">Fruit fly</name>
    <dbReference type="NCBI Taxonomy" id="7260"/>
    <lineage>
        <taxon>Eukaryota</taxon>
        <taxon>Metazoa</taxon>
        <taxon>Ecdysozoa</taxon>
        <taxon>Arthropoda</taxon>
        <taxon>Hexapoda</taxon>
        <taxon>Insecta</taxon>
        <taxon>Pterygota</taxon>
        <taxon>Neoptera</taxon>
        <taxon>Endopterygota</taxon>
        <taxon>Diptera</taxon>
        <taxon>Brachycera</taxon>
        <taxon>Muscomorpha</taxon>
        <taxon>Ephydroidea</taxon>
        <taxon>Drosophilidae</taxon>
        <taxon>Drosophila</taxon>
        <taxon>Sophophora</taxon>
    </lineage>
</organism>
<protein>
    <submittedName>
        <fullName evidence="1">Uncharacterized protein</fullName>
    </submittedName>
</protein>
<dbReference type="Pfam" id="PF15960">
    <property type="entry name" value="DUF4763"/>
    <property type="match status" value="1"/>
</dbReference>
<name>A0A0Q9WUF3_DROWI</name>
<dbReference type="EMBL" id="CH964252">
    <property type="protein sequence ID" value="KRF99790.1"/>
    <property type="molecule type" value="Genomic_DNA"/>
</dbReference>
<keyword evidence="2" id="KW-1185">Reference proteome</keyword>
<dbReference type="AlphaFoldDB" id="A0A0Q9WUF3"/>
<dbReference type="Proteomes" id="UP000007798">
    <property type="component" value="Unassembled WGS sequence"/>
</dbReference>
<feature type="non-terminal residue" evidence="1">
    <location>
        <position position="1"/>
    </location>
</feature>
<dbReference type="InterPro" id="IPR031883">
    <property type="entry name" value="DUF4763"/>
</dbReference>
<dbReference type="STRING" id="7260.A0A0Q9WUF3"/>
<dbReference type="InParanoid" id="A0A0Q9WUF3"/>
<dbReference type="SMR" id="A0A0Q9WUF3"/>
<accession>A0A0Q9WUF3</accession>